<dbReference type="Pfam" id="PF02834">
    <property type="entry name" value="LigT_PEase"/>
    <property type="match status" value="2"/>
</dbReference>
<sequence>MARVTSPRGCHTRAVTRMFVAVLPPPEVLEHLEEFLAPRQEARVEGRPWRWTPVAQWHVTLAFMEDVPDRALDTLVERLAVAASRRRPVQARLAGGGAFPDPSRAKLLFAGIETDPVELERMATGARHAAAGAGVEVDGQRFRPHLTVARIARAVEATRWLRVLDTYAGPTWTVEEVVLVASHLGEGPGGRARHEVVGTCPLGAREGQSRPRP</sequence>
<feature type="domain" description="Phosphoesterase HXTX" evidence="3">
    <location>
        <begin position="118"/>
        <end position="188"/>
    </location>
</feature>
<dbReference type="HAMAP" id="MF_01940">
    <property type="entry name" value="RNA_CPDase"/>
    <property type="match status" value="1"/>
</dbReference>
<evidence type="ECO:0000256" key="1">
    <source>
        <dbReference type="ARBA" id="ARBA00022801"/>
    </source>
</evidence>
<dbReference type="InterPro" id="IPR014051">
    <property type="entry name" value="Phosphoesterase_HXTX"/>
</dbReference>
<evidence type="ECO:0000256" key="2">
    <source>
        <dbReference type="HAMAP-Rule" id="MF_01940"/>
    </source>
</evidence>
<evidence type="ECO:0000259" key="3">
    <source>
        <dbReference type="Pfam" id="PF02834"/>
    </source>
</evidence>
<evidence type="ECO:0000313" key="4">
    <source>
        <dbReference type="EMBL" id="ROR92808.1"/>
    </source>
</evidence>
<keyword evidence="1 2" id="KW-0378">Hydrolase</keyword>
<feature type="active site" description="Proton acceptor" evidence="2">
    <location>
        <position position="145"/>
    </location>
</feature>
<dbReference type="GO" id="GO:0004113">
    <property type="term" value="F:2',3'-cyclic-nucleotide 3'-phosphodiesterase activity"/>
    <property type="evidence" value="ECO:0007669"/>
    <property type="project" value="InterPro"/>
</dbReference>
<dbReference type="OrthoDB" id="9787070at2"/>
<comment type="similarity">
    <text evidence="2">Belongs to the 2H phosphoesterase superfamily. ThpR family.</text>
</comment>
<dbReference type="PANTHER" id="PTHR35561:SF1">
    <property type="entry name" value="RNA 2',3'-CYCLIC PHOSPHODIESTERASE"/>
    <property type="match status" value="1"/>
</dbReference>
<dbReference type="InterPro" id="IPR004175">
    <property type="entry name" value="RNA_CPDase"/>
</dbReference>
<reference evidence="4 5" key="1">
    <citation type="submission" date="2018-11" db="EMBL/GenBank/DDBJ databases">
        <title>Sequencing the genomes of 1000 actinobacteria strains.</title>
        <authorList>
            <person name="Klenk H.-P."/>
        </authorList>
    </citation>
    <scope>NUCLEOTIDE SEQUENCE [LARGE SCALE GENOMIC DNA]</scope>
    <source>
        <strain evidence="4 5">DSM 12652</strain>
    </source>
</reference>
<dbReference type="AlphaFoldDB" id="A0A3N2CZH3"/>
<gene>
    <name evidence="4" type="ORF">EDD33_3708</name>
</gene>
<dbReference type="PANTHER" id="PTHR35561">
    <property type="entry name" value="RNA 2',3'-CYCLIC PHOSPHODIESTERASE"/>
    <property type="match status" value="1"/>
</dbReference>
<dbReference type="NCBIfam" id="TIGR02258">
    <property type="entry name" value="2_5_ligase"/>
    <property type="match status" value="1"/>
</dbReference>
<keyword evidence="4" id="KW-0436">Ligase</keyword>
<comment type="caution">
    <text evidence="4">The sequence shown here is derived from an EMBL/GenBank/DDBJ whole genome shotgun (WGS) entry which is preliminary data.</text>
</comment>
<feature type="short sequence motif" description="HXTX 1" evidence="2">
    <location>
        <begin position="58"/>
        <end position="61"/>
    </location>
</feature>
<organism evidence="4 5">
    <name type="scientific">Nocardioides aurantiacus</name>
    <dbReference type="NCBI Taxonomy" id="86796"/>
    <lineage>
        <taxon>Bacteria</taxon>
        <taxon>Bacillati</taxon>
        <taxon>Actinomycetota</taxon>
        <taxon>Actinomycetes</taxon>
        <taxon>Propionibacteriales</taxon>
        <taxon>Nocardioidaceae</taxon>
        <taxon>Nocardioides</taxon>
    </lineage>
</organism>
<dbReference type="EC" id="3.1.4.58" evidence="2"/>
<name>A0A3N2CZH3_9ACTN</name>
<keyword evidence="5" id="KW-1185">Reference proteome</keyword>
<feature type="domain" description="Phosphoesterase HXTX" evidence="3">
    <location>
        <begin position="24"/>
        <end position="105"/>
    </location>
</feature>
<evidence type="ECO:0000313" key="5">
    <source>
        <dbReference type="Proteomes" id="UP000281738"/>
    </source>
</evidence>
<dbReference type="SUPFAM" id="SSF55144">
    <property type="entry name" value="LigT-like"/>
    <property type="match status" value="1"/>
</dbReference>
<proteinExistence type="inferred from homology"/>
<comment type="function">
    <text evidence="2">Hydrolyzes RNA 2',3'-cyclic phosphodiester to an RNA 2'-phosphomonoester.</text>
</comment>
<dbReference type="InterPro" id="IPR009097">
    <property type="entry name" value="Cyclic_Pdiesterase"/>
</dbReference>
<dbReference type="GO" id="GO:0008664">
    <property type="term" value="F:RNA 2',3'-cyclic 3'-phosphodiesterase activity"/>
    <property type="evidence" value="ECO:0007669"/>
    <property type="project" value="UniProtKB-EC"/>
</dbReference>
<accession>A0A3N2CZH3</accession>
<feature type="active site" description="Proton donor" evidence="2">
    <location>
        <position position="58"/>
    </location>
</feature>
<dbReference type="EMBL" id="RKHO01000001">
    <property type="protein sequence ID" value="ROR92808.1"/>
    <property type="molecule type" value="Genomic_DNA"/>
</dbReference>
<feature type="short sequence motif" description="HXTX 2" evidence="2">
    <location>
        <begin position="145"/>
        <end position="148"/>
    </location>
</feature>
<dbReference type="Gene3D" id="3.90.1140.10">
    <property type="entry name" value="Cyclic phosphodiesterase"/>
    <property type="match status" value="1"/>
</dbReference>
<protein>
    <recommendedName>
        <fullName evidence="2">RNA 2',3'-cyclic phosphodiesterase</fullName>
        <shortName evidence="2">RNA 2',3'-CPDase</shortName>
        <ecNumber evidence="2">3.1.4.58</ecNumber>
    </recommendedName>
</protein>
<comment type="catalytic activity">
    <reaction evidence="2">
        <text>a 3'-end 2',3'-cyclophospho-ribonucleotide-RNA + H2O = a 3'-end 2'-phospho-ribonucleotide-RNA + H(+)</text>
        <dbReference type="Rhea" id="RHEA:11828"/>
        <dbReference type="Rhea" id="RHEA-COMP:10464"/>
        <dbReference type="Rhea" id="RHEA-COMP:17353"/>
        <dbReference type="ChEBI" id="CHEBI:15377"/>
        <dbReference type="ChEBI" id="CHEBI:15378"/>
        <dbReference type="ChEBI" id="CHEBI:83064"/>
        <dbReference type="ChEBI" id="CHEBI:173113"/>
        <dbReference type="EC" id="3.1.4.58"/>
    </reaction>
</comment>
<dbReference type="GO" id="GO:0016874">
    <property type="term" value="F:ligase activity"/>
    <property type="evidence" value="ECO:0007669"/>
    <property type="project" value="UniProtKB-KW"/>
</dbReference>
<dbReference type="Proteomes" id="UP000281738">
    <property type="component" value="Unassembled WGS sequence"/>
</dbReference>